<keyword evidence="8 15" id="KW-0479">Metal-binding</keyword>
<evidence type="ECO:0000256" key="7">
    <source>
        <dbReference type="ARBA" id="ARBA00022605"/>
    </source>
</evidence>
<dbReference type="EC" id="4.1.3.27" evidence="5 15"/>
<evidence type="ECO:0000313" key="19">
    <source>
        <dbReference type="Proteomes" id="UP000179243"/>
    </source>
</evidence>
<dbReference type="EMBL" id="MFYX01000115">
    <property type="protein sequence ID" value="OGK01971.1"/>
    <property type="molecule type" value="Genomic_DNA"/>
</dbReference>
<keyword evidence="7 15" id="KW-0028">Amino-acid biosynthesis</keyword>
<dbReference type="Pfam" id="PF04715">
    <property type="entry name" value="Anth_synt_I_N"/>
    <property type="match status" value="1"/>
</dbReference>
<comment type="caution">
    <text evidence="18">The sequence shown here is derived from an EMBL/GenBank/DDBJ whole genome shotgun (WGS) entry which is preliminary data.</text>
</comment>
<comment type="catalytic activity">
    <reaction evidence="14 15">
        <text>chorismate + L-glutamine = anthranilate + pyruvate + L-glutamate + H(+)</text>
        <dbReference type="Rhea" id="RHEA:21732"/>
        <dbReference type="ChEBI" id="CHEBI:15361"/>
        <dbReference type="ChEBI" id="CHEBI:15378"/>
        <dbReference type="ChEBI" id="CHEBI:16567"/>
        <dbReference type="ChEBI" id="CHEBI:29748"/>
        <dbReference type="ChEBI" id="CHEBI:29985"/>
        <dbReference type="ChEBI" id="CHEBI:58359"/>
        <dbReference type="EC" id="4.1.3.27"/>
    </reaction>
</comment>
<evidence type="ECO:0000256" key="15">
    <source>
        <dbReference type="RuleBase" id="RU364045"/>
    </source>
</evidence>
<dbReference type="NCBIfam" id="TIGR00564">
    <property type="entry name" value="trpE_most"/>
    <property type="match status" value="1"/>
</dbReference>
<dbReference type="PRINTS" id="PR00095">
    <property type="entry name" value="ANTSNTHASEI"/>
</dbReference>
<evidence type="ECO:0000256" key="9">
    <source>
        <dbReference type="ARBA" id="ARBA00022822"/>
    </source>
</evidence>
<dbReference type="Proteomes" id="UP000179243">
    <property type="component" value="Unassembled WGS sequence"/>
</dbReference>
<evidence type="ECO:0000256" key="11">
    <source>
        <dbReference type="ARBA" id="ARBA00023141"/>
    </source>
</evidence>
<comment type="subunit">
    <text evidence="4 15">Heterotetramer consisting of two non-identical subunits: a beta subunit (TrpG) and a large alpha subunit (TrpE).</text>
</comment>
<evidence type="ECO:0000256" key="13">
    <source>
        <dbReference type="ARBA" id="ARBA00025634"/>
    </source>
</evidence>
<evidence type="ECO:0000256" key="12">
    <source>
        <dbReference type="ARBA" id="ARBA00023239"/>
    </source>
</evidence>
<dbReference type="InterPro" id="IPR019999">
    <property type="entry name" value="Anth_synth_I-like"/>
</dbReference>
<comment type="pathway">
    <text evidence="2 15">Amino-acid biosynthesis; L-tryptophan biosynthesis; L-tryptophan from chorismate: step 1/5.</text>
</comment>
<name>A0A1F7F5Q2_UNCRA</name>
<protein>
    <recommendedName>
        <fullName evidence="6 15">Anthranilate synthase component 1</fullName>
        <ecNumber evidence="5 15">4.1.3.27</ecNumber>
    </recommendedName>
</protein>
<sequence>MNIKPTYEEAACYAGSYGVVPLSLEVYSDMETPITLFKRFQKNDYCFLLESVEGGEKWGRYSFLGRNPFLTVESRQGVSRIRNERTGVTSEVKGNPVETLHGILEKYRSPSGPDLPRFNGGAVGFFGYDLIRYYECLPNTPKDDLMLPESHFMFTDEVLVCDHFKQKLHIIVNMHMGPDIQKQYNVAAQRIMEIYNEITSTRGTLAGSPARPQKSGAGKQEYTSNVSKEQFCANVTRAKEYIRNGDIFQVVLSQRLCVESKEDPFDVYRVLRVLNPSPYMYFLKFNNYYVVGASPEMLTRIEDSKVETCPIAGTRKRGQNPEQDDALALELLADEKELAEHRMLVDLSRNDLGRVCDFGTVQVKDPLHVERYSHVMHIVTNVNGRLRKDKTPFDALMSVLPAGTLSGAPKIRAMEIIDEMETVKRGTYGGAIGYLSFNGNLDSCITIRTILFKNNKAYVQSGAGIVADSVPETEYEETLNKARALLKALAEAGEIQ</sequence>
<evidence type="ECO:0000313" key="18">
    <source>
        <dbReference type="EMBL" id="OGK01971.1"/>
    </source>
</evidence>
<evidence type="ECO:0000256" key="1">
    <source>
        <dbReference type="ARBA" id="ARBA00001946"/>
    </source>
</evidence>
<dbReference type="UniPathway" id="UPA00035">
    <property type="reaction ID" value="UER00040"/>
</dbReference>
<comment type="cofactor">
    <cofactor evidence="1 15">
        <name>Mg(2+)</name>
        <dbReference type="ChEBI" id="CHEBI:18420"/>
    </cofactor>
</comment>
<evidence type="ECO:0000256" key="2">
    <source>
        <dbReference type="ARBA" id="ARBA00004873"/>
    </source>
</evidence>
<evidence type="ECO:0000259" key="16">
    <source>
        <dbReference type="Pfam" id="PF00425"/>
    </source>
</evidence>
<comment type="similarity">
    <text evidence="3 15">Belongs to the anthranilate synthase component I family.</text>
</comment>
<dbReference type="PANTHER" id="PTHR11236:SF48">
    <property type="entry name" value="ISOCHORISMATE SYNTHASE MENF"/>
    <property type="match status" value="1"/>
</dbReference>
<dbReference type="SUPFAM" id="SSF56322">
    <property type="entry name" value="ADC synthase"/>
    <property type="match status" value="1"/>
</dbReference>
<dbReference type="Gene3D" id="3.60.120.10">
    <property type="entry name" value="Anthranilate synthase"/>
    <property type="match status" value="1"/>
</dbReference>
<dbReference type="Pfam" id="PF00425">
    <property type="entry name" value="Chorismate_bind"/>
    <property type="match status" value="1"/>
</dbReference>
<keyword evidence="10 15" id="KW-0460">Magnesium</keyword>
<evidence type="ECO:0000256" key="8">
    <source>
        <dbReference type="ARBA" id="ARBA00022723"/>
    </source>
</evidence>
<comment type="function">
    <text evidence="13 15">Part of a heterotetrameric complex that catalyzes the two-step biosynthesis of anthranilate, an intermediate in the biosynthesis of L-tryptophan. In the first step, the glutamine-binding beta subunit (TrpG) of anthranilate synthase (AS) provides the glutamine amidotransferase activity which generates ammonia as a substrate that, along with chorismate, is used in the second step, catalyzed by the large alpha subunit of AS (TrpE) to produce anthranilate. In the absence of TrpG, TrpE can synthesize anthranilate directly from chorismate and high concentrations of ammonia.</text>
</comment>
<dbReference type="InterPro" id="IPR006805">
    <property type="entry name" value="Anth_synth_I_N"/>
</dbReference>
<dbReference type="GO" id="GO:0004049">
    <property type="term" value="F:anthranilate synthase activity"/>
    <property type="evidence" value="ECO:0007669"/>
    <property type="project" value="UniProtKB-EC"/>
</dbReference>
<dbReference type="InterPro" id="IPR005256">
    <property type="entry name" value="Anth_synth_I_PabB"/>
</dbReference>
<reference evidence="18 19" key="1">
    <citation type="journal article" date="2016" name="Nat. Commun.">
        <title>Thousands of microbial genomes shed light on interconnected biogeochemical processes in an aquifer system.</title>
        <authorList>
            <person name="Anantharaman K."/>
            <person name="Brown C.T."/>
            <person name="Hug L.A."/>
            <person name="Sharon I."/>
            <person name="Castelle C.J."/>
            <person name="Probst A.J."/>
            <person name="Thomas B.C."/>
            <person name="Singh A."/>
            <person name="Wilkins M.J."/>
            <person name="Karaoz U."/>
            <person name="Brodie E.L."/>
            <person name="Williams K.H."/>
            <person name="Hubbard S.S."/>
            <person name="Banfield J.F."/>
        </authorList>
    </citation>
    <scope>NUCLEOTIDE SEQUENCE [LARGE SCALE GENOMIC DNA]</scope>
</reference>
<keyword evidence="9 15" id="KW-0822">Tryptophan biosynthesis</keyword>
<keyword evidence="12 15" id="KW-0456">Lyase</keyword>
<evidence type="ECO:0000256" key="3">
    <source>
        <dbReference type="ARBA" id="ARBA00009562"/>
    </source>
</evidence>
<organism evidence="18 19">
    <name type="scientific">Candidatus Raymondbacteria bacterium RIFOXYD12_FULL_49_13</name>
    <dbReference type="NCBI Taxonomy" id="1817890"/>
    <lineage>
        <taxon>Bacteria</taxon>
        <taxon>Raymondiibacteriota</taxon>
    </lineage>
</organism>
<proteinExistence type="inferred from homology"/>
<evidence type="ECO:0000256" key="6">
    <source>
        <dbReference type="ARBA" id="ARBA00020653"/>
    </source>
</evidence>
<evidence type="ECO:0000259" key="17">
    <source>
        <dbReference type="Pfam" id="PF04715"/>
    </source>
</evidence>
<gene>
    <name evidence="15" type="primary">trpE</name>
    <name evidence="18" type="ORF">A2519_17735</name>
</gene>
<feature type="domain" description="Anthranilate synthase component I N-terminal" evidence="17">
    <location>
        <begin position="29"/>
        <end position="170"/>
    </location>
</feature>
<dbReference type="GO" id="GO:0000162">
    <property type="term" value="P:L-tryptophan biosynthetic process"/>
    <property type="evidence" value="ECO:0007669"/>
    <property type="project" value="UniProtKB-UniPathway"/>
</dbReference>
<dbReference type="InterPro" id="IPR005801">
    <property type="entry name" value="ADC_synthase"/>
</dbReference>
<feature type="domain" description="Chorismate-utilising enzyme C-terminal" evidence="16">
    <location>
        <begin position="228"/>
        <end position="481"/>
    </location>
</feature>
<dbReference type="AlphaFoldDB" id="A0A1F7F5Q2"/>
<evidence type="ECO:0000256" key="14">
    <source>
        <dbReference type="ARBA" id="ARBA00047683"/>
    </source>
</evidence>
<keyword evidence="11 15" id="KW-0057">Aromatic amino acid biosynthesis</keyword>
<dbReference type="InterPro" id="IPR015890">
    <property type="entry name" value="Chorismate_C"/>
</dbReference>
<evidence type="ECO:0000256" key="5">
    <source>
        <dbReference type="ARBA" id="ARBA00012266"/>
    </source>
</evidence>
<dbReference type="GO" id="GO:0046872">
    <property type="term" value="F:metal ion binding"/>
    <property type="evidence" value="ECO:0007669"/>
    <property type="project" value="UniProtKB-KW"/>
</dbReference>
<evidence type="ECO:0000256" key="4">
    <source>
        <dbReference type="ARBA" id="ARBA00011575"/>
    </source>
</evidence>
<accession>A0A1F7F5Q2</accession>
<dbReference type="PANTHER" id="PTHR11236">
    <property type="entry name" value="AMINOBENZOATE/ANTHRANILATE SYNTHASE"/>
    <property type="match status" value="1"/>
</dbReference>
<evidence type="ECO:0000256" key="10">
    <source>
        <dbReference type="ARBA" id="ARBA00022842"/>
    </source>
</evidence>